<organism evidence="5 6">
    <name type="scientific">Sulfobacillus acidophilus</name>
    <dbReference type="NCBI Taxonomy" id="53633"/>
    <lineage>
        <taxon>Bacteria</taxon>
        <taxon>Bacillati</taxon>
        <taxon>Bacillota</taxon>
        <taxon>Clostridia</taxon>
        <taxon>Eubacteriales</taxon>
        <taxon>Clostridiales Family XVII. Incertae Sedis</taxon>
        <taxon>Sulfobacillus</taxon>
    </lineage>
</organism>
<evidence type="ECO:0000256" key="2">
    <source>
        <dbReference type="ARBA" id="ARBA00005695"/>
    </source>
</evidence>
<proteinExistence type="inferred from homology"/>
<dbReference type="GO" id="GO:0030313">
    <property type="term" value="C:cell envelope"/>
    <property type="evidence" value="ECO:0007669"/>
    <property type="project" value="UniProtKB-SubCell"/>
</dbReference>
<dbReference type="Proteomes" id="UP000241848">
    <property type="component" value="Unassembled WGS sequence"/>
</dbReference>
<dbReference type="Gene3D" id="3.90.76.10">
    <property type="entry name" value="Dipeptide-binding Protein, Domain 1"/>
    <property type="match status" value="1"/>
</dbReference>
<dbReference type="GO" id="GO:1904680">
    <property type="term" value="F:peptide transmembrane transporter activity"/>
    <property type="evidence" value="ECO:0007669"/>
    <property type="project" value="TreeGrafter"/>
</dbReference>
<dbReference type="Gene3D" id="3.40.190.10">
    <property type="entry name" value="Periplasmic binding protein-like II"/>
    <property type="match status" value="1"/>
</dbReference>
<dbReference type="AlphaFoldDB" id="A0A2T2WDY0"/>
<gene>
    <name evidence="5" type="ORF">C7B45_15015</name>
</gene>
<dbReference type="PANTHER" id="PTHR30290:SF10">
    <property type="entry name" value="PERIPLASMIC OLIGOPEPTIDE-BINDING PROTEIN-RELATED"/>
    <property type="match status" value="1"/>
</dbReference>
<comment type="similarity">
    <text evidence="2">Belongs to the bacterial solute-binding protein 5 family.</text>
</comment>
<keyword evidence="3" id="KW-0813">Transport</keyword>
<evidence type="ECO:0000313" key="5">
    <source>
        <dbReference type="EMBL" id="PSR20436.1"/>
    </source>
</evidence>
<dbReference type="PANTHER" id="PTHR30290">
    <property type="entry name" value="PERIPLASMIC BINDING COMPONENT OF ABC TRANSPORTER"/>
    <property type="match status" value="1"/>
</dbReference>
<evidence type="ECO:0000256" key="1">
    <source>
        <dbReference type="ARBA" id="ARBA00004196"/>
    </source>
</evidence>
<dbReference type="InterPro" id="IPR039424">
    <property type="entry name" value="SBP_5"/>
</dbReference>
<evidence type="ECO:0000256" key="3">
    <source>
        <dbReference type="ARBA" id="ARBA00022448"/>
    </source>
</evidence>
<reference evidence="5 6" key="1">
    <citation type="journal article" date="2014" name="BMC Genomics">
        <title>Comparison of environmental and isolate Sulfobacillus genomes reveals diverse carbon, sulfur, nitrogen, and hydrogen metabolisms.</title>
        <authorList>
            <person name="Justice N.B."/>
            <person name="Norman A."/>
            <person name="Brown C.T."/>
            <person name="Singh A."/>
            <person name="Thomas B.C."/>
            <person name="Banfield J.F."/>
        </authorList>
    </citation>
    <scope>NUCLEOTIDE SEQUENCE [LARGE SCALE GENOMIC DNA]</scope>
    <source>
        <strain evidence="5">AMDSBA3</strain>
    </source>
</reference>
<comment type="subcellular location">
    <subcellularLocation>
        <location evidence="1">Cell envelope</location>
    </subcellularLocation>
</comment>
<dbReference type="EMBL" id="PXYV01000063">
    <property type="protein sequence ID" value="PSR20436.1"/>
    <property type="molecule type" value="Genomic_DNA"/>
</dbReference>
<evidence type="ECO:0000313" key="6">
    <source>
        <dbReference type="Proteomes" id="UP000241848"/>
    </source>
</evidence>
<dbReference type="SUPFAM" id="SSF53850">
    <property type="entry name" value="Periplasmic binding protein-like II"/>
    <property type="match status" value="1"/>
</dbReference>
<protein>
    <submittedName>
        <fullName evidence="5">ABC transporter substrate-binding protein</fullName>
    </submittedName>
</protein>
<evidence type="ECO:0000256" key="4">
    <source>
        <dbReference type="ARBA" id="ARBA00022729"/>
    </source>
</evidence>
<sequence length="427" mass="46894">MRHRWWPWLLLLLALVPALLIAKPRQQLSSTPPAENVSEAIFSNPNTLDPALANTASDWAVDSNVFQPLFRVTSTGRVVGELVSRYSIRGHELTLVIKPALLTHGEDLTAKIVAEALARPLWSQVGSAAAAHLLSPVVGVRAVLSGSARYLSGVVVVNRDTVRIRLRHRVGPGFLKTLANPVLSIVPPQDQERGGADWQLIDLDGTGGYRLQNWTPNGSLTFTRTSGRGPLEIVLDIYSSFKQAVLSFENQTVSVVPVNPSRIALVPLRLVHEVRALPQPGDLYLVWRKGAVHASTYPTVSVSRWVSTSFRGRIPALHGRWPSTIASDRRMIIYVNQDLPEALQLAQTLARLKPNRVTVRAVPLSRLKTMAQNNQISAYIGQADLFKSGTAMALAPMRSLWLVNPAIHEMRVFANGALAWHSLTSKP</sequence>
<keyword evidence="4" id="KW-0732">Signal</keyword>
<comment type="caution">
    <text evidence="5">The sequence shown here is derived from an EMBL/GenBank/DDBJ whole genome shotgun (WGS) entry which is preliminary data.</text>
</comment>
<dbReference type="GO" id="GO:0015833">
    <property type="term" value="P:peptide transport"/>
    <property type="evidence" value="ECO:0007669"/>
    <property type="project" value="TreeGrafter"/>
</dbReference>
<accession>A0A2T2WDY0</accession>
<name>A0A2T2WDY0_9FIRM</name>